<protein>
    <submittedName>
        <fullName evidence="1">Uncharacterized protein</fullName>
    </submittedName>
</protein>
<evidence type="ECO:0000313" key="2">
    <source>
        <dbReference type="Proteomes" id="UP000886520"/>
    </source>
</evidence>
<evidence type="ECO:0000313" key="1">
    <source>
        <dbReference type="EMBL" id="KAI5083462.1"/>
    </source>
</evidence>
<proteinExistence type="predicted"/>
<name>A0A9D4VC20_ADICA</name>
<dbReference type="AlphaFoldDB" id="A0A9D4VC20"/>
<accession>A0A9D4VC20</accession>
<dbReference type="Proteomes" id="UP000886520">
    <property type="component" value="Chromosome 3"/>
</dbReference>
<organism evidence="1 2">
    <name type="scientific">Adiantum capillus-veneris</name>
    <name type="common">Maidenhair fern</name>
    <dbReference type="NCBI Taxonomy" id="13818"/>
    <lineage>
        <taxon>Eukaryota</taxon>
        <taxon>Viridiplantae</taxon>
        <taxon>Streptophyta</taxon>
        <taxon>Embryophyta</taxon>
        <taxon>Tracheophyta</taxon>
        <taxon>Polypodiopsida</taxon>
        <taxon>Polypodiidae</taxon>
        <taxon>Polypodiales</taxon>
        <taxon>Pteridineae</taxon>
        <taxon>Pteridaceae</taxon>
        <taxon>Vittarioideae</taxon>
        <taxon>Adiantum</taxon>
    </lineage>
</organism>
<gene>
    <name evidence="1" type="ORF">GOP47_0003205</name>
</gene>
<dbReference type="EMBL" id="JABFUD020000002">
    <property type="protein sequence ID" value="KAI5083462.1"/>
    <property type="molecule type" value="Genomic_DNA"/>
</dbReference>
<comment type="caution">
    <text evidence="1">The sequence shown here is derived from an EMBL/GenBank/DDBJ whole genome shotgun (WGS) entry which is preliminary data.</text>
</comment>
<keyword evidence="2" id="KW-1185">Reference proteome</keyword>
<reference evidence="1" key="1">
    <citation type="submission" date="2021-01" db="EMBL/GenBank/DDBJ databases">
        <title>Adiantum capillus-veneris genome.</title>
        <authorList>
            <person name="Fang Y."/>
            <person name="Liao Q."/>
        </authorList>
    </citation>
    <scope>NUCLEOTIDE SEQUENCE</scope>
    <source>
        <strain evidence="1">H3</strain>
        <tissue evidence="1">Leaf</tissue>
    </source>
</reference>
<sequence length="106" mass="11129">MKKACPQPGQMANCNALPQARNPLLLKGCGIVSYLAAGWAPVGPPFFLSLFLPVFRESSSVSITTPPLPAGATSITVIAMSDGLCASEQKLEAPGAFSMSRFYHNS</sequence>